<dbReference type="InterPro" id="IPR039556">
    <property type="entry name" value="ICL/PEPM"/>
</dbReference>
<dbReference type="RefSeq" id="WP_380586813.1">
    <property type="nucleotide sequence ID" value="NZ_JBHSQJ010000102.1"/>
</dbReference>
<dbReference type="InterPro" id="IPR015813">
    <property type="entry name" value="Pyrv/PenolPyrv_kinase-like_dom"/>
</dbReference>
<dbReference type="CDD" id="cd00377">
    <property type="entry name" value="ICL_PEPM"/>
    <property type="match status" value="1"/>
</dbReference>
<gene>
    <name evidence="1" type="ORF">ACFP3V_23420</name>
</gene>
<dbReference type="EMBL" id="JBHSQJ010000102">
    <property type="protein sequence ID" value="MFC5910157.1"/>
    <property type="molecule type" value="Genomic_DNA"/>
</dbReference>
<dbReference type="Proteomes" id="UP001596174">
    <property type="component" value="Unassembled WGS sequence"/>
</dbReference>
<dbReference type="Pfam" id="PF13714">
    <property type="entry name" value="PEP_mutase"/>
    <property type="match status" value="1"/>
</dbReference>
<proteinExistence type="predicted"/>
<keyword evidence="1" id="KW-0456">Lyase</keyword>
<keyword evidence="2" id="KW-1185">Reference proteome</keyword>
<organism evidence="1 2">
    <name type="scientific">Streptacidiphilus monticola</name>
    <dbReference type="NCBI Taxonomy" id="2161674"/>
    <lineage>
        <taxon>Bacteria</taxon>
        <taxon>Bacillati</taxon>
        <taxon>Actinomycetota</taxon>
        <taxon>Actinomycetes</taxon>
        <taxon>Kitasatosporales</taxon>
        <taxon>Streptomycetaceae</taxon>
        <taxon>Streptacidiphilus</taxon>
    </lineage>
</organism>
<dbReference type="PANTHER" id="PTHR42905">
    <property type="entry name" value="PHOSPHOENOLPYRUVATE CARBOXYLASE"/>
    <property type="match status" value="1"/>
</dbReference>
<protein>
    <submittedName>
        <fullName evidence="1">Isocitrate lyase/phosphoenolpyruvate mutase family protein</fullName>
    </submittedName>
</protein>
<accession>A0ABW1G9E5</accession>
<dbReference type="GO" id="GO:0016829">
    <property type="term" value="F:lyase activity"/>
    <property type="evidence" value="ECO:0007669"/>
    <property type="project" value="UniProtKB-KW"/>
</dbReference>
<dbReference type="Gene3D" id="3.20.20.60">
    <property type="entry name" value="Phosphoenolpyruvate-binding domains"/>
    <property type="match status" value="1"/>
</dbReference>
<name>A0ABW1G9E5_9ACTN</name>
<dbReference type="PANTHER" id="PTHR42905:SF16">
    <property type="entry name" value="CARBOXYPHOSPHONOENOLPYRUVATE PHOSPHONOMUTASE-LIKE PROTEIN (AFU_ORTHOLOGUE AFUA_5G07230)"/>
    <property type="match status" value="1"/>
</dbReference>
<sequence length="212" mass="22308">MATSSAAVAESLGWADGEAAPAQVVLDALARIAAAVEVPVTADMERGYGLRPAELVERLAEAGAVGCNLEDSLPGDGRLLDVEEQFDFLSAVRAAADAAGTGLVLNARIDTWLRPSDTTSEERLAQTVARARRYREAGADCVYPILLADRGTIRRLVAEADVPVNIIAQGPAADLRSLADLGVARISFGAQLFRAQQARLAEELDRLAADLG</sequence>
<dbReference type="SUPFAM" id="SSF51621">
    <property type="entry name" value="Phosphoenolpyruvate/pyruvate domain"/>
    <property type="match status" value="1"/>
</dbReference>
<evidence type="ECO:0000313" key="2">
    <source>
        <dbReference type="Proteomes" id="UP001596174"/>
    </source>
</evidence>
<evidence type="ECO:0000313" key="1">
    <source>
        <dbReference type="EMBL" id="MFC5910157.1"/>
    </source>
</evidence>
<comment type="caution">
    <text evidence="1">The sequence shown here is derived from an EMBL/GenBank/DDBJ whole genome shotgun (WGS) entry which is preliminary data.</text>
</comment>
<reference evidence="2" key="1">
    <citation type="journal article" date="2019" name="Int. J. Syst. Evol. Microbiol.">
        <title>The Global Catalogue of Microorganisms (GCM) 10K type strain sequencing project: providing services to taxonomists for standard genome sequencing and annotation.</title>
        <authorList>
            <consortium name="The Broad Institute Genomics Platform"/>
            <consortium name="The Broad Institute Genome Sequencing Center for Infectious Disease"/>
            <person name="Wu L."/>
            <person name="Ma J."/>
        </authorList>
    </citation>
    <scope>NUCLEOTIDE SEQUENCE [LARGE SCALE GENOMIC DNA]</scope>
    <source>
        <strain evidence="2">JCM 4816</strain>
    </source>
</reference>
<dbReference type="InterPro" id="IPR040442">
    <property type="entry name" value="Pyrv_kinase-like_dom_sf"/>
</dbReference>